<sequence length="177" mass="20935">MDKAFHWFTFFYLVKQGKYMLKLLQIKKNQLHRFGIIFNPDKIQVDFEIATFSAIRIVFSDASISGCYFHFGQAIWRKIQKLGLVTLYNNDILFRNFVEMLSGIALVSVNDIDSAWDIIKNYYNVENGLVDRLIKYTEDNWLNNNSSLYRREIRSHYGTLKRRTNNSAKVFIVKLIN</sequence>
<dbReference type="RefSeq" id="XP_024329974.1">
    <property type="nucleotide sequence ID" value="XM_024476679.1"/>
</dbReference>
<protein>
    <submittedName>
        <fullName evidence="1">Mule transposase</fullName>
    </submittedName>
</protein>
<dbReference type="VEuPathDB" id="MicrosporidiaDB:G9O61_00g021410"/>
<dbReference type="GeneID" id="36321636"/>
<keyword evidence="2" id="KW-1185">Reference proteome</keyword>
<dbReference type="Proteomes" id="UP000034350">
    <property type="component" value="Unassembled WGS sequence"/>
</dbReference>
<dbReference type="VEuPathDB" id="MicrosporidiaDB:NCER_102474"/>
<dbReference type="VEuPathDB" id="MicrosporidiaDB:AAJ76_960004471"/>
<proteinExistence type="predicted"/>
<dbReference type="EMBL" id="JPQZ01000096">
    <property type="protein sequence ID" value="KKO74232.1"/>
    <property type="molecule type" value="Genomic_DNA"/>
</dbReference>
<comment type="caution">
    <text evidence="1">The sequence shown here is derived from an EMBL/GenBank/DDBJ whole genome shotgun (WGS) entry which is preliminary data.</text>
</comment>
<name>A0A0F9YND4_9MICR</name>
<dbReference type="AlphaFoldDB" id="A0A0F9YND4"/>
<evidence type="ECO:0000313" key="2">
    <source>
        <dbReference type="Proteomes" id="UP000034350"/>
    </source>
</evidence>
<gene>
    <name evidence="1" type="ORF">AAJ76_960004471</name>
</gene>
<reference evidence="1 2" key="1">
    <citation type="journal article" date="2015" name="Environ. Microbiol.">
        <title>Genome analyses suggest the presence of polyploidy and recent human-driven expansions in eight global populations of the honeybee pathogen Nosema ceranae.</title>
        <authorList>
            <person name="Pelin A."/>
            <person name="Selman M."/>
            <person name="Aris-Brosou S."/>
            <person name="Farinelli L."/>
            <person name="Corradi N."/>
        </authorList>
    </citation>
    <scope>NUCLEOTIDE SEQUENCE [LARGE SCALE GENOMIC DNA]</scope>
    <source>
        <strain evidence="1 2">PA08 1199</strain>
    </source>
</reference>
<organism evidence="1 2">
    <name type="scientific">Vairimorpha ceranae</name>
    <dbReference type="NCBI Taxonomy" id="40302"/>
    <lineage>
        <taxon>Eukaryota</taxon>
        <taxon>Fungi</taxon>
        <taxon>Fungi incertae sedis</taxon>
        <taxon>Microsporidia</taxon>
        <taxon>Nosematidae</taxon>
        <taxon>Vairimorpha</taxon>
    </lineage>
</organism>
<accession>A0A0F9YND4</accession>
<evidence type="ECO:0000313" key="1">
    <source>
        <dbReference type="EMBL" id="KKO74232.1"/>
    </source>
</evidence>
<dbReference type="OrthoDB" id="2194573at2759"/>